<evidence type="ECO:0000256" key="3">
    <source>
        <dbReference type="SAM" id="Phobius"/>
    </source>
</evidence>
<dbReference type="Gene3D" id="3.80.10.10">
    <property type="entry name" value="Ribonuclease Inhibitor"/>
    <property type="match status" value="1"/>
</dbReference>
<keyword evidence="2" id="KW-0677">Repeat</keyword>
<evidence type="ECO:0000259" key="5">
    <source>
        <dbReference type="Pfam" id="PF08263"/>
    </source>
</evidence>
<organism evidence="6 7">
    <name type="scientific">Hibiscus sabdariffa</name>
    <name type="common">roselle</name>
    <dbReference type="NCBI Taxonomy" id="183260"/>
    <lineage>
        <taxon>Eukaryota</taxon>
        <taxon>Viridiplantae</taxon>
        <taxon>Streptophyta</taxon>
        <taxon>Embryophyta</taxon>
        <taxon>Tracheophyta</taxon>
        <taxon>Spermatophyta</taxon>
        <taxon>Magnoliopsida</taxon>
        <taxon>eudicotyledons</taxon>
        <taxon>Gunneridae</taxon>
        <taxon>Pentapetalae</taxon>
        <taxon>rosids</taxon>
        <taxon>malvids</taxon>
        <taxon>Malvales</taxon>
        <taxon>Malvaceae</taxon>
        <taxon>Malvoideae</taxon>
        <taxon>Hibiscus</taxon>
    </lineage>
</organism>
<feature type="chain" id="PRO_5045987605" description="Leucine-rich repeat-containing N-terminal plant-type domain-containing protein" evidence="4">
    <location>
        <begin position="32"/>
        <end position="260"/>
    </location>
</feature>
<evidence type="ECO:0000256" key="4">
    <source>
        <dbReference type="SAM" id="SignalP"/>
    </source>
</evidence>
<keyword evidence="1" id="KW-0433">Leucine-rich repeat</keyword>
<feature type="signal peptide" evidence="4">
    <location>
        <begin position="1"/>
        <end position="31"/>
    </location>
</feature>
<dbReference type="SUPFAM" id="SSF52058">
    <property type="entry name" value="L domain-like"/>
    <property type="match status" value="1"/>
</dbReference>
<feature type="transmembrane region" description="Helical" evidence="3">
    <location>
        <begin position="229"/>
        <end position="253"/>
    </location>
</feature>
<evidence type="ECO:0000256" key="2">
    <source>
        <dbReference type="ARBA" id="ARBA00022737"/>
    </source>
</evidence>
<keyword evidence="7" id="KW-1185">Reference proteome</keyword>
<keyword evidence="3" id="KW-0812">Transmembrane</keyword>
<dbReference type="Pfam" id="PF08263">
    <property type="entry name" value="LRRNT_2"/>
    <property type="match status" value="1"/>
</dbReference>
<dbReference type="PRINTS" id="PR00019">
    <property type="entry name" value="LEURICHRPT"/>
</dbReference>
<accession>A0ABR2FRX0</accession>
<dbReference type="PANTHER" id="PTHR48007">
    <property type="entry name" value="LEUCINE-RICH REPEAT RECEPTOR-LIKE PROTEIN KINASE PXC1"/>
    <property type="match status" value="1"/>
</dbReference>
<dbReference type="InterPro" id="IPR032675">
    <property type="entry name" value="LRR_dom_sf"/>
</dbReference>
<comment type="caution">
    <text evidence="6">The sequence shown here is derived from an EMBL/GenBank/DDBJ whole genome shotgun (WGS) entry which is preliminary data.</text>
</comment>
<keyword evidence="3" id="KW-1133">Transmembrane helix</keyword>
<keyword evidence="4" id="KW-0732">Signal</keyword>
<dbReference type="InterPro" id="IPR013210">
    <property type="entry name" value="LRR_N_plant-typ"/>
</dbReference>
<dbReference type="InterPro" id="IPR001611">
    <property type="entry name" value="Leu-rich_rpt"/>
</dbReference>
<evidence type="ECO:0000313" key="6">
    <source>
        <dbReference type="EMBL" id="KAK8586887.1"/>
    </source>
</evidence>
<evidence type="ECO:0000313" key="7">
    <source>
        <dbReference type="Proteomes" id="UP001472677"/>
    </source>
</evidence>
<feature type="domain" description="Leucine-rich repeat-containing N-terminal plant-type" evidence="5">
    <location>
        <begin position="35"/>
        <end position="77"/>
    </location>
</feature>
<dbReference type="Proteomes" id="UP001472677">
    <property type="component" value="Unassembled WGS sequence"/>
</dbReference>
<dbReference type="Pfam" id="PF00560">
    <property type="entry name" value="LRR_1"/>
    <property type="match status" value="3"/>
</dbReference>
<protein>
    <recommendedName>
        <fullName evidence="5">Leucine-rich repeat-containing N-terminal plant-type domain-containing protein</fullName>
    </recommendedName>
</protein>
<keyword evidence="3" id="KW-0472">Membrane</keyword>
<gene>
    <name evidence="6" type="ORF">V6N12_021408</name>
</gene>
<sequence length="260" mass="28433">MKSQKRSCSIRLKISSCVLLTWMFLPRHVLSAVSEDDVKCLKGIKNSLTDPDEKISKWTFNNSSAGFICNFTGVSCWNGEENRLLGLQLRDMKFSGQIPQSLQYCRSLQTLDLSANMLSGTIPTQICSWLPYLVTLDLSSNDLSGSISSELSNCAYLNNLILSNNRLSGSIPMQLLASLRLKRFSVTNNDLKGVIPLHFQNYSKEDFAGNNGLCGRPLGKCEGLSRKSLAIIIAAGVSGAAFSVLLGFGCLWCSGRKAKS</sequence>
<dbReference type="EMBL" id="JBBPBM010000004">
    <property type="protein sequence ID" value="KAK8586887.1"/>
    <property type="molecule type" value="Genomic_DNA"/>
</dbReference>
<dbReference type="PANTHER" id="PTHR48007:SF86">
    <property type="entry name" value="(WILD MALAYSIAN BANANA) HYPOTHETICAL PROTEIN"/>
    <property type="match status" value="1"/>
</dbReference>
<evidence type="ECO:0000256" key="1">
    <source>
        <dbReference type="ARBA" id="ARBA00022614"/>
    </source>
</evidence>
<name>A0ABR2FRX0_9ROSI</name>
<proteinExistence type="predicted"/>
<reference evidence="6 7" key="1">
    <citation type="journal article" date="2024" name="G3 (Bethesda)">
        <title>Genome assembly of Hibiscus sabdariffa L. provides insights into metabolisms of medicinal natural products.</title>
        <authorList>
            <person name="Kim T."/>
        </authorList>
    </citation>
    <scope>NUCLEOTIDE SEQUENCE [LARGE SCALE GENOMIC DNA]</scope>
    <source>
        <strain evidence="6">TK-2024</strain>
        <tissue evidence="6">Old leaves</tissue>
    </source>
</reference>
<dbReference type="InterPro" id="IPR046959">
    <property type="entry name" value="PRK1-6/SRF4-like"/>
</dbReference>